<dbReference type="InterPro" id="IPR023296">
    <property type="entry name" value="Glyco_hydro_beta-prop_sf"/>
</dbReference>
<evidence type="ECO:0000256" key="3">
    <source>
        <dbReference type="ARBA" id="ARBA00023295"/>
    </source>
</evidence>
<sequence length="549" mass="61114">MNDLKKSLLFSFLILNGWSLSAQTPGTGKGISKVWVADQGNGTYKNPILNADYSDPDAVRVGDDFYMVASSFDAVPGLPVLHSKDLVNWTILTHALKRQPPFEHFEKTQHGNGVWAPAIRYHKNEFYIYYPDPDFGIYLTKAKDAAGPWSDPILVAPGKGLIDPCPLWDEDGKVYLAYAYAGSRAGIKSVLAIKELNADGTKAIDEGVIVYDGHELDPTVEGPKMYRRNGYYYMFAPAGGVSTGWQLVLRSKHIYGPYERKVVMAQGKTTVNGPHQGAWVDTQKGEDWFLHFQDKDAYGRVVHLQPMKWINDWPVIGVDNDGDGSGDPVMSYKKPNVGKSYPIATPAESDEFNDRKLGLQWQWQANPQATWSFMDVSKGTLKLYTHQIPEGAKSLWDVPNVLMQKTPADEFMATTKVSFKPNEKIENERTGLVVMGQSYAALSLMNKKDGLYLVYSVCDKANKGGTEKETVITKLKNGELYLRVSMSAGAKCRFSYSTDGKSFTPAGAEFQATPGQWIGAKLGLFATRQTQINDSGWGDYDWFRVEPLK</sequence>
<comment type="caution">
    <text evidence="9">The sequence shown here is derived from an EMBL/GenBank/DDBJ whole genome shotgun (WGS) entry which is preliminary data.</text>
</comment>
<evidence type="ECO:0000256" key="6">
    <source>
        <dbReference type="RuleBase" id="RU361187"/>
    </source>
</evidence>
<dbReference type="RefSeq" id="WP_106292840.1">
    <property type="nucleotide sequence ID" value="NZ_PVTH01000004.1"/>
</dbReference>
<evidence type="ECO:0000256" key="7">
    <source>
        <dbReference type="SAM" id="SignalP"/>
    </source>
</evidence>
<protein>
    <submittedName>
        <fullName evidence="9">Beta-xylosidase</fullName>
    </submittedName>
</protein>
<feature type="domain" description="Beta-xylosidase C-terminal Concanavalin A-like" evidence="8">
    <location>
        <begin position="349"/>
        <end position="546"/>
    </location>
</feature>
<dbReference type="PANTHER" id="PTHR42812">
    <property type="entry name" value="BETA-XYLOSIDASE"/>
    <property type="match status" value="1"/>
</dbReference>
<keyword evidence="3 6" id="KW-0326">Glycosidase</keyword>
<evidence type="ECO:0000313" key="9">
    <source>
        <dbReference type="EMBL" id="PRY53267.1"/>
    </source>
</evidence>
<evidence type="ECO:0000256" key="4">
    <source>
        <dbReference type="PIRSR" id="PIRSR606710-1"/>
    </source>
</evidence>
<dbReference type="SUPFAM" id="SSF75005">
    <property type="entry name" value="Arabinanase/levansucrase/invertase"/>
    <property type="match status" value="1"/>
</dbReference>
<dbReference type="SUPFAM" id="SSF49899">
    <property type="entry name" value="Concanavalin A-like lectins/glucanases"/>
    <property type="match status" value="1"/>
</dbReference>
<dbReference type="Gene3D" id="2.115.10.20">
    <property type="entry name" value="Glycosyl hydrolase domain, family 43"/>
    <property type="match status" value="1"/>
</dbReference>
<feature type="chain" id="PRO_5015537199" evidence="7">
    <location>
        <begin position="23"/>
        <end position="549"/>
    </location>
</feature>
<keyword evidence="2 6" id="KW-0378">Hydrolase</keyword>
<keyword evidence="7" id="KW-0732">Signal</keyword>
<proteinExistence type="inferred from homology"/>
<evidence type="ECO:0000256" key="2">
    <source>
        <dbReference type="ARBA" id="ARBA00022801"/>
    </source>
</evidence>
<dbReference type="PANTHER" id="PTHR42812:SF12">
    <property type="entry name" value="BETA-XYLOSIDASE-RELATED"/>
    <property type="match status" value="1"/>
</dbReference>
<dbReference type="AlphaFoldDB" id="A0A2T0U5S1"/>
<reference evidence="9 10" key="1">
    <citation type="submission" date="2018-03" db="EMBL/GenBank/DDBJ databases">
        <title>Genomic Encyclopedia of Type Strains, Phase III (KMG-III): the genomes of soil and plant-associated and newly described type strains.</title>
        <authorList>
            <person name="Whitman W."/>
        </authorList>
    </citation>
    <scope>NUCLEOTIDE SEQUENCE [LARGE SCALE GENOMIC DNA]</scope>
    <source>
        <strain evidence="9 10">CGMCC 1.9313</strain>
    </source>
</reference>
<name>A0A2T0U5S1_9SPHI</name>
<dbReference type="EMBL" id="PVTH01000004">
    <property type="protein sequence ID" value="PRY53267.1"/>
    <property type="molecule type" value="Genomic_DNA"/>
</dbReference>
<feature type="site" description="Important for catalytic activity, responsible for pKa modulation of the active site Glu and correct orientation of both the proton donor and substrate" evidence="5">
    <location>
        <position position="163"/>
    </location>
</feature>
<keyword evidence="10" id="KW-1185">Reference proteome</keyword>
<dbReference type="InterPro" id="IPR041542">
    <property type="entry name" value="GH43_C2"/>
</dbReference>
<evidence type="ECO:0000259" key="8">
    <source>
        <dbReference type="Pfam" id="PF17851"/>
    </source>
</evidence>
<dbReference type="Pfam" id="PF17851">
    <property type="entry name" value="GH43_C2"/>
    <property type="match status" value="1"/>
</dbReference>
<dbReference type="InterPro" id="IPR006710">
    <property type="entry name" value="Glyco_hydro_43"/>
</dbReference>
<dbReference type="InterPro" id="IPR013320">
    <property type="entry name" value="ConA-like_dom_sf"/>
</dbReference>
<feature type="active site" description="Proton acceptor" evidence="4">
    <location>
        <position position="55"/>
    </location>
</feature>
<dbReference type="GO" id="GO:0004553">
    <property type="term" value="F:hydrolase activity, hydrolyzing O-glycosyl compounds"/>
    <property type="evidence" value="ECO:0007669"/>
    <property type="project" value="InterPro"/>
</dbReference>
<dbReference type="Gene3D" id="2.60.120.200">
    <property type="match status" value="1"/>
</dbReference>
<dbReference type="CDD" id="cd09001">
    <property type="entry name" value="GH43_FsAxh1-like"/>
    <property type="match status" value="1"/>
</dbReference>
<evidence type="ECO:0000256" key="1">
    <source>
        <dbReference type="ARBA" id="ARBA00009865"/>
    </source>
</evidence>
<evidence type="ECO:0000313" key="10">
    <source>
        <dbReference type="Proteomes" id="UP000238034"/>
    </source>
</evidence>
<gene>
    <name evidence="9" type="ORF">B0I27_104277</name>
</gene>
<organism evidence="9 10">
    <name type="scientific">Arcticibacter pallidicorallinus</name>
    <dbReference type="NCBI Taxonomy" id="1259464"/>
    <lineage>
        <taxon>Bacteria</taxon>
        <taxon>Pseudomonadati</taxon>
        <taxon>Bacteroidota</taxon>
        <taxon>Sphingobacteriia</taxon>
        <taxon>Sphingobacteriales</taxon>
        <taxon>Sphingobacteriaceae</taxon>
        <taxon>Arcticibacter</taxon>
    </lineage>
</organism>
<dbReference type="OrthoDB" id="9801455at2"/>
<evidence type="ECO:0000256" key="5">
    <source>
        <dbReference type="PIRSR" id="PIRSR606710-2"/>
    </source>
</evidence>
<accession>A0A2T0U5S1</accession>
<comment type="similarity">
    <text evidence="1 6">Belongs to the glycosyl hydrolase 43 family.</text>
</comment>
<dbReference type="GO" id="GO:0005975">
    <property type="term" value="P:carbohydrate metabolic process"/>
    <property type="evidence" value="ECO:0007669"/>
    <property type="project" value="InterPro"/>
</dbReference>
<dbReference type="Proteomes" id="UP000238034">
    <property type="component" value="Unassembled WGS sequence"/>
</dbReference>
<dbReference type="InterPro" id="IPR051795">
    <property type="entry name" value="Glycosyl_Hydrlase_43"/>
</dbReference>
<feature type="active site" description="Proton donor" evidence="4">
    <location>
        <position position="221"/>
    </location>
</feature>
<dbReference type="Pfam" id="PF04616">
    <property type="entry name" value="Glyco_hydro_43"/>
    <property type="match status" value="1"/>
</dbReference>
<feature type="signal peptide" evidence="7">
    <location>
        <begin position="1"/>
        <end position="22"/>
    </location>
</feature>